<dbReference type="Proteomes" id="UP000662637">
    <property type="component" value="Unassembled WGS sequence"/>
</dbReference>
<protein>
    <submittedName>
        <fullName evidence="1">Uncharacterized protein</fullName>
    </submittedName>
</protein>
<proteinExistence type="predicted"/>
<accession>A0A834QIJ0</accession>
<evidence type="ECO:0000313" key="2">
    <source>
        <dbReference type="Proteomes" id="UP000662637"/>
    </source>
</evidence>
<dbReference type="EMBL" id="WJEC01001389">
    <property type="protein sequence ID" value="KAF7478975.1"/>
    <property type="molecule type" value="Genomic_DNA"/>
</dbReference>
<name>A0A834QIJ0_MARMO</name>
<gene>
    <name evidence="1" type="ORF">GHT09_009881</name>
</gene>
<evidence type="ECO:0000313" key="1">
    <source>
        <dbReference type="EMBL" id="KAF7478975.1"/>
    </source>
</evidence>
<dbReference type="AlphaFoldDB" id="A0A834QIJ0"/>
<reference evidence="1" key="1">
    <citation type="submission" date="2020-08" db="EMBL/GenBank/DDBJ databases">
        <authorList>
            <person name="Shumante A."/>
            <person name="Zimin A.V."/>
            <person name="Puiu D."/>
            <person name="Salzberg S.L."/>
        </authorList>
    </citation>
    <scope>NUCLEOTIDE SEQUENCE</scope>
    <source>
        <strain evidence="1">WC2-LM</strain>
        <tissue evidence="1">Liver</tissue>
    </source>
</reference>
<comment type="caution">
    <text evidence="1">The sequence shown here is derived from an EMBL/GenBank/DDBJ whole genome shotgun (WGS) entry which is preliminary data.</text>
</comment>
<organism evidence="1 2">
    <name type="scientific">Marmota monax</name>
    <name type="common">Woodchuck</name>
    <dbReference type="NCBI Taxonomy" id="9995"/>
    <lineage>
        <taxon>Eukaryota</taxon>
        <taxon>Metazoa</taxon>
        <taxon>Chordata</taxon>
        <taxon>Craniata</taxon>
        <taxon>Vertebrata</taxon>
        <taxon>Euteleostomi</taxon>
        <taxon>Mammalia</taxon>
        <taxon>Eutheria</taxon>
        <taxon>Euarchontoglires</taxon>
        <taxon>Glires</taxon>
        <taxon>Rodentia</taxon>
        <taxon>Sciuromorpha</taxon>
        <taxon>Sciuridae</taxon>
        <taxon>Xerinae</taxon>
        <taxon>Marmotini</taxon>
        <taxon>Marmota</taxon>
    </lineage>
</organism>
<sequence>MGNLLCSPQESFILQTDDFEATCHERLDQISLQLIQAKKLLQDINIIELQVFVDLAFILAEENGIDVDWVVCFHDAVQGYESLLYKLDKKASFS</sequence>